<protein>
    <recommendedName>
        <fullName evidence="10">Undecaprenyl-phosphate alpha-N-acetylglucosaminyl 1-phosphate transferase</fullName>
    </recommendedName>
</protein>
<evidence type="ECO:0000256" key="1">
    <source>
        <dbReference type="ARBA" id="ARBA00004651"/>
    </source>
</evidence>
<feature type="transmembrane region" description="Helical" evidence="7">
    <location>
        <begin position="47"/>
        <end position="67"/>
    </location>
</feature>
<dbReference type="Pfam" id="PF00953">
    <property type="entry name" value="Glycos_transf_4"/>
    <property type="match status" value="1"/>
</dbReference>
<dbReference type="InterPro" id="IPR000715">
    <property type="entry name" value="Glycosyl_transferase_4"/>
</dbReference>
<keyword evidence="5 7" id="KW-1133">Transmembrane helix</keyword>
<dbReference type="CDD" id="cd06853">
    <property type="entry name" value="GT_WecA_like"/>
    <property type="match status" value="1"/>
</dbReference>
<organism evidence="8 9">
    <name type="scientific">Candidatus Gottesmanbacteria bacterium RIFCSPHIGHO2_01_FULL_46_14</name>
    <dbReference type="NCBI Taxonomy" id="1798380"/>
    <lineage>
        <taxon>Bacteria</taxon>
        <taxon>Candidatus Gottesmaniibacteriota</taxon>
    </lineage>
</organism>
<name>A0A1F5ZR39_9BACT</name>
<proteinExistence type="predicted"/>
<feature type="transmembrane region" description="Helical" evidence="7">
    <location>
        <begin position="102"/>
        <end position="123"/>
    </location>
</feature>
<feature type="transmembrane region" description="Helical" evidence="7">
    <location>
        <begin position="179"/>
        <end position="197"/>
    </location>
</feature>
<feature type="transmembrane region" description="Helical" evidence="7">
    <location>
        <begin position="6"/>
        <end position="26"/>
    </location>
</feature>
<comment type="subcellular location">
    <subcellularLocation>
        <location evidence="1">Cell membrane</location>
        <topology evidence="1">Multi-pass membrane protein</topology>
    </subcellularLocation>
</comment>
<keyword evidence="6 7" id="KW-0472">Membrane</keyword>
<evidence type="ECO:0000313" key="9">
    <source>
        <dbReference type="Proteomes" id="UP000177416"/>
    </source>
</evidence>
<evidence type="ECO:0000313" key="8">
    <source>
        <dbReference type="EMBL" id="OGG14908.1"/>
    </source>
</evidence>
<evidence type="ECO:0000256" key="4">
    <source>
        <dbReference type="ARBA" id="ARBA00022692"/>
    </source>
</evidence>
<gene>
    <name evidence="8" type="ORF">A2875_03025</name>
</gene>
<dbReference type="GO" id="GO:0044038">
    <property type="term" value="P:cell wall macromolecule biosynthetic process"/>
    <property type="evidence" value="ECO:0007669"/>
    <property type="project" value="TreeGrafter"/>
</dbReference>
<evidence type="ECO:0000256" key="3">
    <source>
        <dbReference type="ARBA" id="ARBA00022679"/>
    </source>
</evidence>
<keyword evidence="2" id="KW-1003">Cell membrane</keyword>
<evidence type="ECO:0000256" key="5">
    <source>
        <dbReference type="ARBA" id="ARBA00022989"/>
    </source>
</evidence>
<evidence type="ECO:0008006" key="10">
    <source>
        <dbReference type="Google" id="ProtNLM"/>
    </source>
</evidence>
<feature type="transmembrane region" description="Helical" evidence="7">
    <location>
        <begin position="304"/>
        <end position="322"/>
    </location>
</feature>
<dbReference type="PANTHER" id="PTHR22926">
    <property type="entry name" value="PHOSPHO-N-ACETYLMURAMOYL-PENTAPEPTIDE-TRANSFERASE"/>
    <property type="match status" value="1"/>
</dbReference>
<evidence type="ECO:0000256" key="7">
    <source>
        <dbReference type="SAM" id="Phobius"/>
    </source>
</evidence>
<feature type="transmembrane region" description="Helical" evidence="7">
    <location>
        <begin position="237"/>
        <end position="263"/>
    </location>
</feature>
<comment type="caution">
    <text evidence="8">The sequence shown here is derived from an EMBL/GenBank/DDBJ whole genome shotgun (WGS) entry which is preliminary data.</text>
</comment>
<evidence type="ECO:0000256" key="2">
    <source>
        <dbReference type="ARBA" id="ARBA00022475"/>
    </source>
</evidence>
<dbReference type="GO" id="GO:0071555">
    <property type="term" value="P:cell wall organization"/>
    <property type="evidence" value="ECO:0007669"/>
    <property type="project" value="TreeGrafter"/>
</dbReference>
<dbReference type="EMBL" id="MFJJ01000010">
    <property type="protein sequence ID" value="OGG14908.1"/>
    <property type="molecule type" value="Genomic_DNA"/>
</dbReference>
<dbReference type="AlphaFoldDB" id="A0A1F5ZR39"/>
<dbReference type="Proteomes" id="UP000177416">
    <property type="component" value="Unassembled WGS sequence"/>
</dbReference>
<reference evidence="8 9" key="1">
    <citation type="journal article" date="2016" name="Nat. Commun.">
        <title>Thousands of microbial genomes shed light on interconnected biogeochemical processes in an aquifer system.</title>
        <authorList>
            <person name="Anantharaman K."/>
            <person name="Brown C.T."/>
            <person name="Hug L.A."/>
            <person name="Sharon I."/>
            <person name="Castelle C.J."/>
            <person name="Probst A.J."/>
            <person name="Thomas B.C."/>
            <person name="Singh A."/>
            <person name="Wilkins M.J."/>
            <person name="Karaoz U."/>
            <person name="Brodie E.L."/>
            <person name="Williams K.H."/>
            <person name="Hubbard S.S."/>
            <person name="Banfield J.F."/>
        </authorList>
    </citation>
    <scope>NUCLEOTIDE SEQUENCE [LARGE SCALE GENOMIC DNA]</scope>
</reference>
<feature type="transmembrane region" description="Helical" evidence="7">
    <location>
        <begin position="203"/>
        <end position="225"/>
    </location>
</feature>
<dbReference type="GO" id="GO:0016780">
    <property type="term" value="F:phosphotransferase activity, for other substituted phosphate groups"/>
    <property type="evidence" value="ECO:0007669"/>
    <property type="project" value="InterPro"/>
</dbReference>
<sequence length="360" mass="39012">MNFALAGIVAGLISFGVTPWVIDLARNWKLLDNPKNRYHPAHTHHGTVPRAGGLALFAAIAIAMLLYLPVTKLTVGIIVALALLTITGIIDDKRDINPYIRLGIGILAVIVVIGVGAGIPFVTNPITGGVIDLQTWRLSFDFFGKHSILVWADLFAFVWLMWTMHIVGWSAGVDGQMPGFVVVSGIVLGLLSLRYSAVDPSQLPVTILAFIVAGAFLGFLPWNVYPQKIMPGHGGKTIAGLMLGLLGILSYGKLGTALLVLGIPTIDALYTLIRRIGHGKSPVWADRGHLHHRLLDLGWGRRRVALFYWGVSAILGAIALAVTSRQKVFTLLLVGVVIGGFLLWLKYFWQFSKPHDPDSG</sequence>
<dbReference type="GO" id="GO:0009103">
    <property type="term" value="P:lipopolysaccharide biosynthetic process"/>
    <property type="evidence" value="ECO:0007669"/>
    <property type="project" value="TreeGrafter"/>
</dbReference>
<feature type="transmembrane region" description="Helical" evidence="7">
    <location>
        <begin position="329"/>
        <end position="349"/>
    </location>
</feature>
<feature type="transmembrane region" description="Helical" evidence="7">
    <location>
        <begin position="148"/>
        <end position="167"/>
    </location>
</feature>
<keyword evidence="4 7" id="KW-0812">Transmembrane</keyword>
<dbReference type="GO" id="GO:0005886">
    <property type="term" value="C:plasma membrane"/>
    <property type="evidence" value="ECO:0007669"/>
    <property type="project" value="UniProtKB-SubCell"/>
</dbReference>
<feature type="transmembrane region" description="Helical" evidence="7">
    <location>
        <begin position="73"/>
        <end position="90"/>
    </location>
</feature>
<evidence type="ECO:0000256" key="6">
    <source>
        <dbReference type="ARBA" id="ARBA00023136"/>
    </source>
</evidence>
<keyword evidence="3" id="KW-0808">Transferase</keyword>
<accession>A0A1F5ZR39</accession>
<dbReference type="PANTHER" id="PTHR22926:SF3">
    <property type="entry name" value="UNDECAPRENYL-PHOSPHATE ALPHA-N-ACETYLGLUCOSAMINYL 1-PHOSPHATE TRANSFERASE"/>
    <property type="match status" value="1"/>
</dbReference>